<dbReference type="Pfam" id="PF01636">
    <property type="entry name" value="APH"/>
    <property type="match status" value="1"/>
</dbReference>
<dbReference type="AlphaFoldDB" id="A0A2Z4GFA4"/>
<evidence type="ECO:0000256" key="3">
    <source>
        <dbReference type="ARBA" id="ARBA00022741"/>
    </source>
</evidence>
<protein>
    <submittedName>
        <fullName evidence="7">Aminoglycoside phosphotransferase</fullName>
    </submittedName>
</protein>
<dbReference type="EMBL" id="CP029480">
    <property type="protein sequence ID" value="AWV99737.1"/>
    <property type="molecule type" value="Genomic_DNA"/>
</dbReference>
<dbReference type="PANTHER" id="PTHR34273:SF2">
    <property type="entry name" value="METHYLTHIORIBOSE KINASE"/>
    <property type="match status" value="1"/>
</dbReference>
<evidence type="ECO:0000256" key="1">
    <source>
        <dbReference type="ARBA" id="ARBA00010165"/>
    </source>
</evidence>
<name>A0A2Z4GFA4_9BACT</name>
<keyword evidence="3" id="KW-0547">Nucleotide-binding</keyword>
<dbReference type="GO" id="GO:0005524">
    <property type="term" value="F:ATP binding"/>
    <property type="evidence" value="ECO:0007669"/>
    <property type="project" value="UniProtKB-KW"/>
</dbReference>
<gene>
    <name evidence="7" type="ORF">DJ013_16775</name>
</gene>
<dbReference type="GO" id="GO:0016301">
    <property type="term" value="F:kinase activity"/>
    <property type="evidence" value="ECO:0007669"/>
    <property type="project" value="UniProtKB-KW"/>
</dbReference>
<dbReference type="Gene3D" id="3.90.1200.10">
    <property type="match status" value="1"/>
</dbReference>
<comment type="similarity">
    <text evidence="1">Belongs to the methylthioribose kinase family.</text>
</comment>
<proteinExistence type="inferred from homology"/>
<dbReference type="KEGG" id="als:DJ013_16775"/>
<evidence type="ECO:0000256" key="2">
    <source>
        <dbReference type="ARBA" id="ARBA00022679"/>
    </source>
</evidence>
<dbReference type="InterPro" id="IPR011009">
    <property type="entry name" value="Kinase-like_dom_sf"/>
</dbReference>
<dbReference type="SUPFAM" id="SSF56112">
    <property type="entry name" value="Protein kinase-like (PK-like)"/>
    <property type="match status" value="1"/>
</dbReference>
<evidence type="ECO:0000313" key="7">
    <source>
        <dbReference type="EMBL" id="AWV99737.1"/>
    </source>
</evidence>
<organism evidence="7 8">
    <name type="scientific">Arcticibacterium luteifluviistationis</name>
    <dbReference type="NCBI Taxonomy" id="1784714"/>
    <lineage>
        <taxon>Bacteria</taxon>
        <taxon>Pseudomonadati</taxon>
        <taxon>Bacteroidota</taxon>
        <taxon>Cytophagia</taxon>
        <taxon>Cytophagales</taxon>
        <taxon>Leadbetterellaceae</taxon>
        <taxon>Arcticibacterium</taxon>
    </lineage>
</organism>
<keyword evidence="5" id="KW-0067">ATP-binding</keyword>
<keyword evidence="8" id="KW-1185">Reference proteome</keyword>
<evidence type="ECO:0000256" key="4">
    <source>
        <dbReference type="ARBA" id="ARBA00022777"/>
    </source>
</evidence>
<evidence type="ECO:0000313" key="8">
    <source>
        <dbReference type="Proteomes" id="UP000249873"/>
    </source>
</evidence>
<dbReference type="Proteomes" id="UP000249873">
    <property type="component" value="Chromosome"/>
</dbReference>
<reference evidence="7 8" key="1">
    <citation type="submission" date="2018-05" db="EMBL/GenBank/DDBJ databases">
        <title>Complete genome sequence of Arcticibacterium luteifluviistationis SM1504T, a cytophagaceae bacterium isolated from Arctic surface seawater.</title>
        <authorList>
            <person name="Li Y."/>
            <person name="Qin Q.-L."/>
        </authorList>
    </citation>
    <scope>NUCLEOTIDE SEQUENCE [LARGE SCALE GENOMIC DNA]</scope>
    <source>
        <strain evidence="7 8">SM1504</strain>
    </source>
</reference>
<sequence length="328" mass="37471">MVLMILTEELNRETEVYFREKGWLKAENELLGYAKAGEGNMNFVARVKTDSFSFIVKQSRAYVEKYKQVPAPIERIEVEHAFYEATSQSELISDFSPEILDFDKDNHVMVMEDLGEGTDFLGLYSGKIAVTKEEIVVLIKYMTALHGLKPSDFPDNADMKTLNHEHIFNYPYLEENGFDLNSVEEGLQELAMPLKQNEALKAKIKEIGDRYLAKGKTLLHGDFYPGSWLKVEDSLKVIDPEFAFMGDPEFDLGVMLAHFKLAGLSQELIDFTKSQYKKERSFDEKLLNEYIAVEILRRLIGLAQLPLGLNLDQKQALAYEATELILSK</sequence>
<evidence type="ECO:0000259" key="6">
    <source>
        <dbReference type="Pfam" id="PF01636"/>
    </source>
</evidence>
<evidence type="ECO:0000256" key="5">
    <source>
        <dbReference type="ARBA" id="ARBA00022840"/>
    </source>
</evidence>
<keyword evidence="4" id="KW-0418">Kinase</keyword>
<feature type="domain" description="Aminoglycoside phosphotransferase" evidence="6">
    <location>
        <begin position="53"/>
        <end position="260"/>
    </location>
</feature>
<dbReference type="OrthoDB" id="9777791at2"/>
<dbReference type="InterPro" id="IPR002575">
    <property type="entry name" value="Aminoglycoside_PTrfase"/>
</dbReference>
<keyword evidence="2 7" id="KW-0808">Transferase</keyword>
<accession>A0A2Z4GFA4</accession>
<dbReference type="Gene3D" id="3.30.200.20">
    <property type="entry name" value="Phosphorylase Kinase, domain 1"/>
    <property type="match status" value="1"/>
</dbReference>
<dbReference type="PANTHER" id="PTHR34273">
    <property type="entry name" value="METHYLTHIORIBOSE KINASE"/>
    <property type="match status" value="1"/>
</dbReference>